<reference evidence="4" key="2">
    <citation type="submission" date="2023-01" db="EMBL/GenBank/DDBJ databases">
        <authorList>
            <person name="Sun Q."/>
            <person name="Evtushenko L."/>
        </authorList>
    </citation>
    <scope>NUCLEOTIDE SEQUENCE</scope>
    <source>
        <strain evidence="4">VKM B-2222</strain>
    </source>
</reference>
<dbReference type="InterPro" id="IPR000182">
    <property type="entry name" value="GNAT_dom"/>
</dbReference>
<keyword evidence="1" id="KW-0808">Transferase</keyword>
<evidence type="ECO:0000256" key="2">
    <source>
        <dbReference type="ARBA" id="ARBA00023315"/>
    </source>
</evidence>
<dbReference type="SUPFAM" id="SSF55729">
    <property type="entry name" value="Acyl-CoA N-acyltransferases (Nat)"/>
    <property type="match status" value="1"/>
</dbReference>
<comment type="caution">
    <text evidence="4">The sequence shown here is derived from an EMBL/GenBank/DDBJ whole genome shotgun (WGS) entry which is preliminary data.</text>
</comment>
<evidence type="ECO:0000313" key="5">
    <source>
        <dbReference type="Proteomes" id="UP001143349"/>
    </source>
</evidence>
<evidence type="ECO:0000313" key="4">
    <source>
        <dbReference type="EMBL" id="GLK62823.1"/>
    </source>
</evidence>
<sequence>MPGPLTPPRILRGIPDELQGAVAALYWRHFGAQISPLPARARQGVALIRTAMRPGQALVALSPAGSLVGVAGLRDANGGFLSPDAGGFVAAWGPFGGRLRHLTTALYLGGGETTDLVLDGVAVRPEWRRRGIARALVKAAAAHAREFGYPALRAEVHARNHAALAAWQAMGFRHLGRERLGWPWSAPAHVLRMAV</sequence>
<dbReference type="PROSITE" id="PS51186">
    <property type="entry name" value="GNAT"/>
    <property type="match status" value="1"/>
</dbReference>
<dbReference type="Gene3D" id="3.40.630.30">
    <property type="match status" value="1"/>
</dbReference>
<dbReference type="RefSeq" id="WP_271179069.1">
    <property type="nucleotide sequence ID" value="NZ_BSFH01000007.1"/>
</dbReference>
<feature type="domain" description="N-acetyltransferase" evidence="3">
    <location>
        <begin position="56"/>
        <end position="195"/>
    </location>
</feature>
<dbReference type="PANTHER" id="PTHR43877:SF1">
    <property type="entry name" value="ACETYLTRANSFERASE"/>
    <property type="match status" value="1"/>
</dbReference>
<proteinExistence type="predicted"/>
<evidence type="ECO:0000256" key="1">
    <source>
        <dbReference type="ARBA" id="ARBA00022679"/>
    </source>
</evidence>
<accession>A0AAD3NX05</accession>
<keyword evidence="5" id="KW-1185">Reference proteome</keyword>
<dbReference type="EMBL" id="BSFH01000007">
    <property type="protein sequence ID" value="GLK62823.1"/>
    <property type="molecule type" value="Genomic_DNA"/>
</dbReference>
<keyword evidence="2" id="KW-0012">Acyltransferase</keyword>
<gene>
    <name evidence="4" type="primary">mobC</name>
    <name evidence="4" type="ORF">GCM10017635_02910</name>
</gene>
<evidence type="ECO:0000259" key="3">
    <source>
        <dbReference type="PROSITE" id="PS51186"/>
    </source>
</evidence>
<dbReference type="AlphaFoldDB" id="A0AAD3NX05"/>
<protein>
    <submittedName>
        <fullName evidence="4">N-acetyltransferase</fullName>
    </submittedName>
</protein>
<dbReference type="InterPro" id="IPR050832">
    <property type="entry name" value="Bact_Acetyltransf"/>
</dbReference>
<dbReference type="Proteomes" id="UP001143349">
    <property type="component" value="Unassembled WGS sequence"/>
</dbReference>
<dbReference type="PANTHER" id="PTHR43877">
    <property type="entry name" value="AMINOALKYLPHOSPHONATE N-ACETYLTRANSFERASE-RELATED-RELATED"/>
    <property type="match status" value="1"/>
</dbReference>
<dbReference type="Pfam" id="PF00583">
    <property type="entry name" value="Acetyltransf_1"/>
    <property type="match status" value="1"/>
</dbReference>
<dbReference type="GO" id="GO:0016747">
    <property type="term" value="F:acyltransferase activity, transferring groups other than amino-acyl groups"/>
    <property type="evidence" value="ECO:0007669"/>
    <property type="project" value="InterPro"/>
</dbReference>
<dbReference type="InterPro" id="IPR016181">
    <property type="entry name" value="Acyl_CoA_acyltransferase"/>
</dbReference>
<organism evidence="4 5">
    <name type="scientific">Paracoccus kondratievae</name>
    <dbReference type="NCBI Taxonomy" id="135740"/>
    <lineage>
        <taxon>Bacteria</taxon>
        <taxon>Pseudomonadati</taxon>
        <taxon>Pseudomonadota</taxon>
        <taxon>Alphaproteobacteria</taxon>
        <taxon>Rhodobacterales</taxon>
        <taxon>Paracoccaceae</taxon>
        <taxon>Paracoccus</taxon>
    </lineage>
</organism>
<reference evidence="4" key="1">
    <citation type="journal article" date="2014" name="Int. J. Syst. Evol. Microbiol.">
        <title>Complete genome sequence of Corynebacterium casei LMG S-19264T (=DSM 44701T), isolated from a smear-ripened cheese.</title>
        <authorList>
            <consortium name="US DOE Joint Genome Institute (JGI-PGF)"/>
            <person name="Walter F."/>
            <person name="Albersmeier A."/>
            <person name="Kalinowski J."/>
            <person name="Ruckert C."/>
        </authorList>
    </citation>
    <scope>NUCLEOTIDE SEQUENCE</scope>
    <source>
        <strain evidence="4">VKM B-2222</strain>
    </source>
</reference>
<name>A0AAD3NX05_9RHOB</name>